<dbReference type="SUPFAM" id="SSF55718">
    <property type="entry name" value="SCP-like"/>
    <property type="match status" value="1"/>
</dbReference>
<comment type="caution">
    <text evidence="2">The sequence shown here is derived from an EMBL/GenBank/DDBJ whole genome shotgun (WGS) entry which is preliminary data.</text>
</comment>
<keyword evidence="2" id="KW-0012">Acyltransferase</keyword>
<accession>A0A9D1WW86</accession>
<dbReference type="SUPFAM" id="SSF55729">
    <property type="entry name" value="Acyl-CoA N-acyltransferases (Nat)"/>
    <property type="match status" value="1"/>
</dbReference>
<name>A0A9D1WW86_9FIRM</name>
<dbReference type="GO" id="GO:0030649">
    <property type="term" value="P:aminoglycoside antibiotic catabolic process"/>
    <property type="evidence" value="ECO:0007669"/>
    <property type="project" value="TreeGrafter"/>
</dbReference>
<dbReference type="CDD" id="cd04301">
    <property type="entry name" value="NAT_SF"/>
    <property type="match status" value="1"/>
</dbReference>
<dbReference type="PANTHER" id="PTHR37817:SF1">
    <property type="entry name" value="N-ACETYLTRANSFERASE EIS"/>
    <property type="match status" value="1"/>
</dbReference>
<keyword evidence="2" id="KW-0808">Transferase</keyword>
<evidence type="ECO:0000313" key="3">
    <source>
        <dbReference type="Proteomes" id="UP000886721"/>
    </source>
</evidence>
<gene>
    <name evidence="2" type="ORF">H9735_09330</name>
</gene>
<evidence type="ECO:0000259" key="1">
    <source>
        <dbReference type="PROSITE" id="PS51186"/>
    </source>
</evidence>
<dbReference type="Gene3D" id="3.40.630.30">
    <property type="match status" value="1"/>
</dbReference>
<reference evidence="2" key="2">
    <citation type="submission" date="2021-04" db="EMBL/GenBank/DDBJ databases">
        <authorList>
            <person name="Gilroy R."/>
        </authorList>
    </citation>
    <scope>NUCLEOTIDE SEQUENCE</scope>
    <source>
        <strain evidence="2">CHK191-13928</strain>
    </source>
</reference>
<dbReference type="InterPro" id="IPR051554">
    <property type="entry name" value="Acetyltransferase_Eis"/>
</dbReference>
<dbReference type="Pfam" id="PF13527">
    <property type="entry name" value="Acetyltransf_9"/>
    <property type="match status" value="1"/>
</dbReference>
<protein>
    <submittedName>
        <fullName evidence="2">GNAT family N-acetyltransferase</fullName>
        <ecNumber evidence="2">2.3.1.-</ecNumber>
    </submittedName>
</protein>
<dbReference type="InterPro" id="IPR000182">
    <property type="entry name" value="GNAT_dom"/>
</dbReference>
<dbReference type="Proteomes" id="UP000886721">
    <property type="component" value="Unassembled WGS sequence"/>
</dbReference>
<dbReference type="Pfam" id="PF13530">
    <property type="entry name" value="SCP2_2"/>
    <property type="match status" value="1"/>
</dbReference>
<dbReference type="GO" id="GO:0034069">
    <property type="term" value="F:aminoglycoside N-acetyltransferase activity"/>
    <property type="evidence" value="ECO:0007669"/>
    <property type="project" value="TreeGrafter"/>
</dbReference>
<evidence type="ECO:0000313" key="2">
    <source>
        <dbReference type="EMBL" id="HIX68298.1"/>
    </source>
</evidence>
<dbReference type="InterPro" id="IPR025559">
    <property type="entry name" value="Eis_dom"/>
</dbReference>
<organism evidence="2 3">
    <name type="scientific">Candidatus Anaerostipes excrementavium</name>
    <dbReference type="NCBI Taxonomy" id="2838463"/>
    <lineage>
        <taxon>Bacteria</taxon>
        <taxon>Bacillati</taxon>
        <taxon>Bacillota</taxon>
        <taxon>Clostridia</taxon>
        <taxon>Lachnospirales</taxon>
        <taxon>Lachnospiraceae</taxon>
        <taxon>Anaerostipes</taxon>
    </lineage>
</organism>
<dbReference type="PANTHER" id="PTHR37817">
    <property type="entry name" value="N-ACETYLTRANSFERASE EIS"/>
    <property type="match status" value="1"/>
</dbReference>
<dbReference type="PROSITE" id="PS51186">
    <property type="entry name" value="GNAT"/>
    <property type="match status" value="1"/>
</dbReference>
<dbReference type="InterPro" id="IPR036527">
    <property type="entry name" value="SCP2_sterol-bd_dom_sf"/>
</dbReference>
<dbReference type="Gene3D" id="3.30.1050.10">
    <property type="entry name" value="SCP2 sterol-binding domain"/>
    <property type="match status" value="1"/>
</dbReference>
<feature type="domain" description="N-acetyltransferase" evidence="1">
    <location>
        <begin position="1"/>
        <end position="140"/>
    </location>
</feature>
<dbReference type="InterPro" id="IPR016181">
    <property type="entry name" value="Acyl_CoA_acyltransferase"/>
</dbReference>
<dbReference type="AlphaFoldDB" id="A0A9D1WW86"/>
<reference evidence="2" key="1">
    <citation type="journal article" date="2021" name="PeerJ">
        <title>Extensive microbial diversity within the chicken gut microbiome revealed by metagenomics and culture.</title>
        <authorList>
            <person name="Gilroy R."/>
            <person name="Ravi A."/>
            <person name="Getino M."/>
            <person name="Pursley I."/>
            <person name="Horton D.L."/>
            <person name="Alikhan N.F."/>
            <person name="Baker D."/>
            <person name="Gharbi K."/>
            <person name="Hall N."/>
            <person name="Watson M."/>
            <person name="Adriaenssens E.M."/>
            <person name="Foster-Nyarko E."/>
            <person name="Jarju S."/>
            <person name="Secka A."/>
            <person name="Antonio M."/>
            <person name="Oren A."/>
            <person name="Chaudhuri R.R."/>
            <person name="La Ragione R."/>
            <person name="Hildebrand F."/>
            <person name="Pallen M.J."/>
        </authorList>
    </citation>
    <scope>NUCLEOTIDE SEQUENCE</scope>
    <source>
        <strain evidence="2">CHK191-13928</strain>
    </source>
</reference>
<sequence>MDLLYEQKDRREEIYQLYQEIFEDPEEFAAYYFREIYPGNQILIAQEKKILGMIHLNPYKIHMGDREQVLHYIVAVAVRQEHRRRGIMAQMLKRCLRDMAERKEPFTYLMPADRAYYEPFGFVFVMDWQTEEVWGREEDSCGSVQPAMEEEYREISKFLTKYVQASAIYTVPDLDYVRRTVKESQSSGGGLMTWKEEGRIRGVFAEGYEGEDVFLRWAFADDPGKMLSVIRNRFLGRKIEITGGNVTKGKPEPKIMARMVCLEAWEGILKAKGTFSFWLRVEDPLIKENDHVFCFSGDQGLLKITRTQKDGGEKKISVEDLTQVFFGYEADHILEKHPYLKNIIPAGPIYISEEV</sequence>
<proteinExistence type="predicted"/>
<dbReference type="EC" id="2.3.1.-" evidence="2"/>
<dbReference type="EMBL" id="DXEM01000031">
    <property type="protein sequence ID" value="HIX68298.1"/>
    <property type="molecule type" value="Genomic_DNA"/>
</dbReference>